<organism evidence="3 4">
    <name type="scientific">Xanthomonas boreopolis</name>
    <dbReference type="NCBI Taxonomy" id="86183"/>
    <lineage>
        <taxon>Bacteria</taxon>
        <taxon>Pseudomonadati</taxon>
        <taxon>Pseudomonadota</taxon>
        <taxon>Gammaproteobacteria</taxon>
        <taxon>Lysobacterales</taxon>
        <taxon>Lysobacteraceae</taxon>
        <taxon>Xanthomonas</taxon>
    </lineage>
</organism>
<feature type="domain" description="Core" evidence="2">
    <location>
        <begin position="1"/>
        <end position="103"/>
    </location>
</feature>
<evidence type="ECO:0000259" key="2">
    <source>
        <dbReference type="Pfam" id="PF01521"/>
    </source>
</evidence>
<dbReference type="Proteomes" id="UP000623958">
    <property type="component" value="Unassembled WGS sequence"/>
</dbReference>
<comment type="similarity">
    <text evidence="1">Belongs to the HesB/IscA family.</text>
</comment>
<keyword evidence="4" id="KW-1185">Reference proteome</keyword>
<reference evidence="3" key="2">
    <citation type="submission" date="2020-09" db="EMBL/GenBank/DDBJ databases">
        <authorList>
            <person name="Sun Q."/>
            <person name="Ohkuma M."/>
        </authorList>
    </citation>
    <scope>NUCLEOTIDE SEQUENCE</scope>
    <source>
        <strain evidence="3">JCM 13306</strain>
    </source>
</reference>
<evidence type="ECO:0000313" key="4">
    <source>
        <dbReference type="Proteomes" id="UP000623958"/>
    </source>
</evidence>
<name>A0A919F9D5_9XANT</name>
<dbReference type="RefSeq" id="WP_140718695.1">
    <property type="nucleotide sequence ID" value="NZ_BNBA01000021.1"/>
</dbReference>
<dbReference type="InterPro" id="IPR050322">
    <property type="entry name" value="Fe-S_cluster_asmbl/transfer"/>
</dbReference>
<dbReference type="NCBIfam" id="TIGR00049">
    <property type="entry name" value="iron-sulfur cluster assembly accessory protein"/>
    <property type="match status" value="1"/>
</dbReference>
<dbReference type="PANTHER" id="PTHR10072:SF41">
    <property type="entry name" value="IRON-SULFUR CLUSTER ASSEMBLY 1 HOMOLOG, MITOCHONDRIAL"/>
    <property type="match status" value="1"/>
</dbReference>
<dbReference type="GO" id="GO:0016226">
    <property type="term" value="P:iron-sulfur cluster assembly"/>
    <property type="evidence" value="ECO:0007669"/>
    <property type="project" value="InterPro"/>
</dbReference>
<reference evidence="3" key="1">
    <citation type="journal article" date="2014" name="Int. J. Syst. Evol. Microbiol.">
        <title>Complete genome sequence of Corynebacterium casei LMG S-19264T (=DSM 44701T), isolated from a smear-ripened cheese.</title>
        <authorList>
            <consortium name="US DOE Joint Genome Institute (JGI-PGF)"/>
            <person name="Walter F."/>
            <person name="Albersmeier A."/>
            <person name="Kalinowski J."/>
            <person name="Ruckert C."/>
        </authorList>
    </citation>
    <scope>NUCLEOTIDE SEQUENCE</scope>
    <source>
        <strain evidence="3">JCM 13306</strain>
    </source>
</reference>
<dbReference type="Pfam" id="PF01521">
    <property type="entry name" value="Fe-S_biosyn"/>
    <property type="match status" value="1"/>
</dbReference>
<dbReference type="AlphaFoldDB" id="A0A919F9D5"/>
<dbReference type="InterPro" id="IPR000361">
    <property type="entry name" value="ATAP_core_dom"/>
</dbReference>
<dbReference type="InterPro" id="IPR035903">
    <property type="entry name" value="HesB-like_dom_sf"/>
</dbReference>
<dbReference type="PROSITE" id="PS01152">
    <property type="entry name" value="HESB"/>
    <property type="match status" value="1"/>
</dbReference>
<proteinExistence type="inferred from homology"/>
<dbReference type="PANTHER" id="PTHR10072">
    <property type="entry name" value="IRON-SULFUR CLUSTER ASSEMBLY PROTEIN"/>
    <property type="match status" value="1"/>
</dbReference>
<protein>
    <recommendedName>
        <fullName evidence="2">Core domain-containing protein</fullName>
    </recommendedName>
</protein>
<sequence length="113" mass="12264">MAVTLTPVALERVRRFTQQTPGALGLRFGVTRTGCSGWGHVTDLAREQREDDTVFEQDGVRIYVDAQSLPLVDGTRIDFGKHGLSETFTFQNPNATAECGCGESFTTDASHAA</sequence>
<comment type="caution">
    <text evidence="3">The sequence shown here is derived from an EMBL/GenBank/DDBJ whole genome shotgun (WGS) entry which is preliminary data.</text>
</comment>
<accession>A0A919F9D5</accession>
<dbReference type="EMBL" id="BNBA01000021">
    <property type="protein sequence ID" value="GHH56326.1"/>
    <property type="molecule type" value="Genomic_DNA"/>
</dbReference>
<dbReference type="InterPro" id="IPR016092">
    <property type="entry name" value="ATAP"/>
</dbReference>
<gene>
    <name evidence="3" type="ORF">GCM10009090_25980</name>
</gene>
<evidence type="ECO:0000313" key="3">
    <source>
        <dbReference type="EMBL" id="GHH56326.1"/>
    </source>
</evidence>
<dbReference type="InterPro" id="IPR017870">
    <property type="entry name" value="FeS_cluster_insertion_CS"/>
</dbReference>
<dbReference type="GO" id="GO:0051537">
    <property type="term" value="F:2 iron, 2 sulfur cluster binding"/>
    <property type="evidence" value="ECO:0007669"/>
    <property type="project" value="TreeGrafter"/>
</dbReference>
<evidence type="ECO:0000256" key="1">
    <source>
        <dbReference type="ARBA" id="ARBA00006718"/>
    </source>
</evidence>
<dbReference type="SUPFAM" id="SSF89360">
    <property type="entry name" value="HesB-like domain"/>
    <property type="match status" value="1"/>
</dbReference>
<dbReference type="GO" id="GO:0005829">
    <property type="term" value="C:cytosol"/>
    <property type="evidence" value="ECO:0007669"/>
    <property type="project" value="TreeGrafter"/>
</dbReference>
<dbReference type="Gene3D" id="2.60.300.12">
    <property type="entry name" value="HesB-like domain"/>
    <property type="match status" value="1"/>
</dbReference>